<dbReference type="GO" id="GO:0016757">
    <property type="term" value="F:glycosyltransferase activity"/>
    <property type="evidence" value="ECO:0007669"/>
    <property type="project" value="UniProtKB-UniRule"/>
</dbReference>
<protein>
    <recommendedName>
        <fullName evidence="8">Glycosyltransferase family 92 protein</fullName>
        <ecNumber evidence="8">2.4.1.-</ecNumber>
    </recommendedName>
</protein>
<reference evidence="9" key="1">
    <citation type="submission" date="2022-11" db="EMBL/GenBank/DDBJ databases">
        <authorList>
            <person name="Kikuchi T."/>
        </authorList>
    </citation>
    <scope>NUCLEOTIDE SEQUENCE</scope>
    <source>
        <strain evidence="9">PS1010</strain>
    </source>
</reference>
<gene>
    <name evidence="9" type="ORF">CAMP_LOCUS14272</name>
</gene>
<organism evidence="9 10">
    <name type="scientific">Caenorhabditis angaria</name>
    <dbReference type="NCBI Taxonomy" id="860376"/>
    <lineage>
        <taxon>Eukaryota</taxon>
        <taxon>Metazoa</taxon>
        <taxon>Ecdysozoa</taxon>
        <taxon>Nematoda</taxon>
        <taxon>Chromadorea</taxon>
        <taxon>Rhabditida</taxon>
        <taxon>Rhabditina</taxon>
        <taxon>Rhabditomorpha</taxon>
        <taxon>Rhabditoidea</taxon>
        <taxon>Rhabditidae</taxon>
        <taxon>Peloderinae</taxon>
        <taxon>Caenorhabditis</taxon>
    </lineage>
</organism>
<dbReference type="InterPro" id="IPR052012">
    <property type="entry name" value="GTase_92"/>
</dbReference>
<comment type="caution">
    <text evidence="9">The sequence shown here is derived from an EMBL/GenBank/DDBJ whole genome shotgun (WGS) entry which is preliminary data.</text>
</comment>
<evidence type="ECO:0000256" key="7">
    <source>
        <dbReference type="ARBA" id="ARBA00023136"/>
    </source>
</evidence>
<dbReference type="PANTHER" id="PTHR21645">
    <property type="entry name" value="GLYCOSYLTRANSFERASE FAMILY 92 PROTEIN"/>
    <property type="match status" value="1"/>
</dbReference>
<dbReference type="PANTHER" id="PTHR21645:SF22">
    <property type="entry name" value="GLYCOSYLTRANSFERASE FAMILY 92 PROTEIN"/>
    <property type="match status" value="1"/>
</dbReference>
<dbReference type="EC" id="2.4.1.-" evidence="8"/>
<name>A0A9P1IUW6_9PELO</name>
<evidence type="ECO:0000256" key="2">
    <source>
        <dbReference type="ARBA" id="ARBA00007647"/>
    </source>
</evidence>
<comment type="subcellular location">
    <subcellularLocation>
        <location evidence="1">Membrane</location>
        <topology evidence="1">Single-pass membrane protein</topology>
    </subcellularLocation>
</comment>
<comment type="similarity">
    <text evidence="2 8">Belongs to the glycosyltransferase 92 family.</text>
</comment>
<evidence type="ECO:0000256" key="1">
    <source>
        <dbReference type="ARBA" id="ARBA00004167"/>
    </source>
</evidence>
<dbReference type="InterPro" id="IPR008166">
    <property type="entry name" value="Glyco_transf_92"/>
</dbReference>
<keyword evidence="7 8" id="KW-0472">Membrane</keyword>
<keyword evidence="4 8" id="KW-0808">Transferase</keyword>
<evidence type="ECO:0000256" key="5">
    <source>
        <dbReference type="ARBA" id="ARBA00022692"/>
    </source>
</evidence>
<evidence type="ECO:0000256" key="6">
    <source>
        <dbReference type="ARBA" id="ARBA00022989"/>
    </source>
</evidence>
<keyword evidence="3 8" id="KW-0328">Glycosyltransferase</keyword>
<dbReference type="AlphaFoldDB" id="A0A9P1IUW6"/>
<dbReference type="GO" id="GO:0016020">
    <property type="term" value="C:membrane"/>
    <property type="evidence" value="ECO:0007669"/>
    <property type="project" value="UniProtKB-SubCell"/>
</dbReference>
<keyword evidence="10" id="KW-1185">Reference proteome</keyword>
<sequence length="517" mass="59918">MVSISQRIHRLPRIQKYALLFIFLFTAIYWMSGDSVNKIYVPLRTDTHTFIHSAYYYEDSKSLGKNAIAIVTTMDKRFVSELSDYTINVIGSNSSDQMMTKATLTSEHYIRDKCEYMQVLAQTNTVDNLEKLEIEANGVKTLIPIKKPKKKAPQSVVFCISPQFAAEQWQTFLMQVHVAKKYGAHLHIYIVSMVDSYFELLREYEKLGLVTLEPWLTIRFAQTMGEYLEPNSHVELRNQAAAHTDCLLMYKEAADFVGALDMDDILIPNVGSYHEFFTREYDGDYKLAAINFRKHDYEVIKVGNPAETTISAILRSAKKLETADTGKSFFYPDRYNSTWHHFSRVALGVVQYHPENQAEPYKTHVKWNWSGIFHLRTMIQVGTEVLPEIEKKPIPMMPWSDKIHYISEYDLQDIDRDLKNTLSLPQIAPIAARLPREEFYMPIVFQCYNQSFYHARSLKQLDQQHTCINAFDCELPQRKDLPCYHSSADYQSGPAMIPITFHWANNATFTKDIGCYQ</sequence>
<accession>A0A9P1IUW6</accession>
<feature type="transmembrane region" description="Helical" evidence="8">
    <location>
        <begin position="14"/>
        <end position="32"/>
    </location>
</feature>
<dbReference type="EMBL" id="CANHGI010000005">
    <property type="protein sequence ID" value="CAI5451635.1"/>
    <property type="molecule type" value="Genomic_DNA"/>
</dbReference>
<keyword evidence="5 8" id="KW-0812">Transmembrane</keyword>
<evidence type="ECO:0000256" key="8">
    <source>
        <dbReference type="RuleBase" id="RU366017"/>
    </source>
</evidence>
<evidence type="ECO:0000256" key="3">
    <source>
        <dbReference type="ARBA" id="ARBA00022676"/>
    </source>
</evidence>
<keyword evidence="6 8" id="KW-1133">Transmembrane helix</keyword>
<evidence type="ECO:0000313" key="10">
    <source>
        <dbReference type="Proteomes" id="UP001152747"/>
    </source>
</evidence>
<proteinExistence type="inferred from homology"/>
<evidence type="ECO:0000313" key="9">
    <source>
        <dbReference type="EMBL" id="CAI5451635.1"/>
    </source>
</evidence>
<evidence type="ECO:0000256" key="4">
    <source>
        <dbReference type="ARBA" id="ARBA00022679"/>
    </source>
</evidence>
<dbReference type="Proteomes" id="UP001152747">
    <property type="component" value="Unassembled WGS sequence"/>
</dbReference>
<dbReference type="OrthoDB" id="5777994at2759"/>
<dbReference type="Pfam" id="PF01697">
    <property type="entry name" value="Glyco_transf_92"/>
    <property type="match status" value="1"/>
</dbReference>